<accession>A0A1N7LD42</accession>
<dbReference type="EMBL" id="FTOI01000005">
    <property type="protein sequence ID" value="SIS71744.1"/>
    <property type="molecule type" value="Genomic_DNA"/>
</dbReference>
<evidence type="ECO:0000256" key="2">
    <source>
        <dbReference type="ARBA" id="ARBA00022617"/>
    </source>
</evidence>
<keyword evidence="4" id="KW-0249">Electron transport</keyword>
<dbReference type="Pfam" id="PF00034">
    <property type="entry name" value="Cytochrom_C"/>
    <property type="match status" value="1"/>
</dbReference>
<keyword evidence="3 6" id="KW-0479">Metal-binding</keyword>
<evidence type="ECO:0000313" key="10">
    <source>
        <dbReference type="EMBL" id="SIS71744.1"/>
    </source>
</evidence>
<dbReference type="InterPro" id="IPR020942">
    <property type="entry name" value="Cyt_c_III_dom"/>
</dbReference>
<evidence type="ECO:0000313" key="11">
    <source>
        <dbReference type="Proteomes" id="UP000185839"/>
    </source>
</evidence>
<evidence type="ECO:0000259" key="9">
    <source>
        <dbReference type="PROSITE" id="PS51007"/>
    </source>
</evidence>
<dbReference type="Gene3D" id="1.10.760.10">
    <property type="entry name" value="Cytochrome c-like domain"/>
    <property type="match status" value="1"/>
</dbReference>
<feature type="chain" id="PRO_5012049049" evidence="8">
    <location>
        <begin position="28"/>
        <end position="453"/>
    </location>
</feature>
<organism evidence="10 11">
    <name type="scientific">Kaistella chaponensis</name>
    <dbReference type="NCBI Taxonomy" id="713588"/>
    <lineage>
        <taxon>Bacteria</taxon>
        <taxon>Pseudomonadati</taxon>
        <taxon>Bacteroidota</taxon>
        <taxon>Flavobacteriia</taxon>
        <taxon>Flavobacteriales</taxon>
        <taxon>Weeksellaceae</taxon>
        <taxon>Chryseobacterium group</taxon>
        <taxon>Kaistella</taxon>
    </lineage>
</organism>
<keyword evidence="2 6" id="KW-0349">Heme</keyword>
<proteinExistence type="predicted"/>
<dbReference type="InterPro" id="IPR036909">
    <property type="entry name" value="Cyt_c-like_dom_sf"/>
</dbReference>
<dbReference type="SUPFAM" id="SSF48695">
    <property type="entry name" value="Multiheme cytochromes"/>
    <property type="match status" value="1"/>
</dbReference>
<dbReference type="InterPro" id="IPR036280">
    <property type="entry name" value="Multihaem_cyt_sf"/>
</dbReference>
<feature type="transmembrane region" description="Helical" evidence="7">
    <location>
        <begin position="214"/>
        <end position="236"/>
    </location>
</feature>
<dbReference type="SUPFAM" id="SSF46626">
    <property type="entry name" value="Cytochrome c"/>
    <property type="match status" value="1"/>
</dbReference>
<evidence type="ECO:0000256" key="7">
    <source>
        <dbReference type="SAM" id="Phobius"/>
    </source>
</evidence>
<feature type="domain" description="Cytochrome c" evidence="9">
    <location>
        <begin position="29"/>
        <end position="127"/>
    </location>
</feature>
<name>A0A1N7LD42_9FLAO</name>
<reference evidence="11" key="1">
    <citation type="submission" date="2017-01" db="EMBL/GenBank/DDBJ databases">
        <authorList>
            <person name="Varghese N."/>
            <person name="Submissions S."/>
        </authorList>
    </citation>
    <scope>NUCLEOTIDE SEQUENCE [LARGE SCALE GENOMIC DNA]</scope>
    <source>
        <strain evidence="11">DSM 23145</strain>
    </source>
</reference>
<dbReference type="GO" id="GO:0009055">
    <property type="term" value="F:electron transfer activity"/>
    <property type="evidence" value="ECO:0007669"/>
    <property type="project" value="InterPro"/>
</dbReference>
<keyword evidence="5 6" id="KW-0408">Iron</keyword>
<dbReference type="GO" id="GO:0046872">
    <property type="term" value="F:metal ion binding"/>
    <property type="evidence" value="ECO:0007669"/>
    <property type="project" value="UniProtKB-KW"/>
</dbReference>
<sequence length="453" mass="50737">MISWRKHYKRGLIAIYVLLSTSASIYAQGDAKNGEKLFKANCTACHALDKQLVGPALGGVVDRLKKEQNLDTDWIRKWVKDNKALRASGDKYANEVFAKFNKTEMLAFPNLSDKDIDDILEYTTNPPAPEPAADAATASDTNSVAALEMAQKQSTNSKVILISLIAIGGLLLWLLLKLRQLVKLQQTEELAGLNATRAVSFGDMYRKYSYIGKGVLVVLGIFAAYGIWNWLMWVGVYKGYKPEQPIYFSHKIHAGENKIDCQLCHSSAKYGKVSEVPSMNVCMNCHKMISEYKGKYIEPGKDKAFYDGEIQKIYSAVGWDPASQQYTGKTQPVEWTRIHNMPDFVYFNHAQHVVAGENAIITSFNKKNPEAKIDVVCKACHGQIDTMNVVQMANDFTMGWCIECHRTTEVDMTNGYNKEYFKNLHDKLKKQYGSGTKVTVAAIGGLECGKCHY</sequence>
<evidence type="ECO:0000256" key="4">
    <source>
        <dbReference type="ARBA" id="ARBA00022982"/>
    </source>
</evidence>
<dbReference type="InterPro" id="IPR009056">
    <property type="entry name" value="Cyt_c-like_dom"/>
</dbReference>
<keyword evidence="11" id="KW-1185">Reference proteome</keyword>
<feature type="transmembrane region" description="Helical" evidence="7">
    <location>
        <begin position="159"/>
        <end position="176"/>
    </location>
</feature>
<gene>
    <name evidence="10" type="ORF">SAMN05421789_10513</name>
</gene>
<dbReference type="Proteomes" id="UP000185839">
    <property type="component" value="Unassembled WGS sequence"/>
</dbReference>
<dbReference type="OrthoDB" id="9782196at2"/>
<keyword evidence="1" id="KW-0813">Transport</keyword>
<feature type="signal peptide" evidence="8">
    <location>
        <begin position="1"/>
        <end position="27"/>
    </location>
</feature>
<protein>
    <submittedName>
        <fullName evidence="10">Class III cytochrome C family protein</fullName>
    </submittedName>
</protein>
<dbReference type="RefSeq" id="WP_076386583.1">
    <property type="nucleotide sequence ID" value="NZ_FTOI01000005.1"/>
</dbReference>
<evidence type="ECO:0000256" key="5">
    <source>
        <dbReference type="ARBA" id="ARBA00023004"/>
    </source>
</evidence>
<evidence type="ECO:0000256" key="1">
    <source>
        <dbReference type="ARBA" id="ARBA00022448"/>
    </source>
</evidence>
<keyword evidence="7" id="KW-0812">Transmembrane</keyword>
<keyword evidence="8" id="KW-0732">Signal</keyword>
<keyword evidence="7" id="KW-1133">Transmembrane helix</keyword>
<evidence type="ECO:0000256" key="6">
    <source>
        <dbReference type="PROSITE-ProRule" id="PRU00433"/>
    </source>
</evidence>
<dbReference type="Pfam" id="PF02085">
    <property type="entry name" value="Cytochrom_CIII"/>
    <property type="match status" value="1"/>
</dbReference>
<dbReference type="CDD" id="cd08168">
    <property type="entry name" value="Cytochrom_C3"/>
    <property type="match status" value="1"/>
</dbReference>
<dbReference type="AlphaFoldDB" id="A0A1N7LD42"/>
<evidence type="ECO:0000256" key="3">
    <source>
        <dbReference type="ARBA" id="ARBA00022723"/>
    </source>
</evidence>
<keyword evidence="7" id="KW-0472">Membrane</keyword>
<dbReference type="STRING" id="713588.SAMN05421789_10513"/>
<dbReference type="GO" id="GO:0020037">
    <property type="term" value="F:heme binding"/>
    <property type="evidence" value="ECO:0007669"/>
    <property type="project" value="InterPro"/>
</dbReference>
<dbReference type="PANTHER" id="PTHR39425:SF1">
    <property type="entry name" value="CYTOCHROME C7-LIKE DOMAIN-CONTAINING PROTEIN"/>
    <property type="match status" value="1"/>
</dbReference>
<dbReference type="PANTHER" id="PTHR39425">
    <property type="entry name" value="LIPOPROTEIN CYTOCHROME C"/>
    <property type="match status" value="1"/>
</dbReference>
<dbReference type="Gene3D" id="3.90.10.10">
    <property type="entry name" value="Cytochrome C3"/>
    <property type="match status" value="2"/>
</dbReference>
<dbReference type="PROSITE" id="PS51007">
    <property type="entry name" value="CYTC"/>
    <property type="match status" value="1"/>
</dbReference>
<evidence type="ECO:0000256" key="8">
    <source>
        <dbReference type="SAM" id="SignalP"/>
    </source>
</evidence>